<reference evidence="4 5" key="1">
    <citation type="submission" date="2024-03" db="EMBL/GenBank/DDBJ databases">
        <title>Aureococcus anophagefferens CCMP1851 and Kratosvirus quantuckense: Draft genome of a second virus-susceptible host strain in the model system.</title>
        <authorList>
            <person name="Chase E."/>
            <person name="Truchon A.R."/>
            <person name="Schepens W."/>
            <person name="Wilhelm S.W."/>
        </authorList>
    </citation>
    <scope>NUCLEOTIDE SEQUENCE [LARGE SCALE GENOMIC DNA]</scope>
    <source>
        <strain evidence="4 5">CCMP1851</strain>
    </source>
</reference>
<accession>A0ABR1G4B9</accession>
<feature type="repeat" description="WD" evidence="3">
    <location>
        <begin position="239"/>
        <end position="264"/>
    </location>
</feature>
<evidence type="ECO:0000313" key="4">
    <source>
        <dbReference type="EMBL" id="KAK7248166.1"/>
    </source>
</evidence>
<feature type="repeat" description="WD" evidence="3">
    <location>
        <begin position="98"/>
        <end position="139"/>
    </location>
</feature>
<evidence type="ECO:0000256" key="2">
    <source>
        <dbReference type="ARBA" id="ARBA00022737"/>
    </source>
</evidence>
<proteinExistence type="predicted"/>
<dbReference type="SUPFAM" id="SSF50978">
    <property type="entry name" value="WD40 repeat-like"/>
    <property type="match status" value="1"/>
</dbReference>
<evidence type="ECO:0000256" key="3">
    <source>
        <dbReference type="PROSITE-ProRule" id="PRU00221"/>
    </source>
</evidence>
<name>A0ABR1G4B9_AURAN</name>
<dbReference type="PANTHER" id="PTHR10971">
    <property type="entry name" value="MRNA EXPORT FACTOR AND BUB3"/>
    <property type="match status" value="1"/>
</dbReference>
<dbReference type="Proteomes" id="UP001363151">
    <property type="component" value="Unassembled WGS sequence"/>
</dbReference>
<keyword evidence="2" id="KW-0677">Repeat</keyword>
<sequence length="334" mass="35192">MATPLYNVPDPPSDGVSCVSFSASNPDLLLCSSWDTTVRCYDLGRPASPLVASLPQPSACLAACFAGGDDLAVVGSVDGAVRAVRVDGGRGGGAGAAFGSHDAGVRCLRYDGEGGVVFSGSWDRTVGCWDPRSGQREATAQVPGKVFALDVAAGPTRVVVGTSDRHVLVFDARRLDAPLQRRESSLKHQTRCLRCFPGGDGFAVSSIEGRVAVEYFADEAQGRKYAFKCHRVGKVVYPVNALAFHPAHGTFATGGSDGFVNLWDGAHKKRLCQLPQFPTSVAALAFNCDGSKLAVASSYCFEEGEKDHPKDEIYVHAVQPHEVTPKAAPPPAKA</sequence>
<evidence type="ECO:0000256" key="1">
    <source>
        <dbReference type="ARBA" id="ARBA00022574"/>
    </source>
</evidence>
<organism evidence="4 5">
    <name type="scientific">Aureococcus anophagefferens</name>
    <name type="common">Harmful bloom alga</name>
    <dbReference type="NCBI Taxonomy" id="44056"/>
    <lineage>
        <taxon>Eukaryota</taxon>
        <taxon>Sar</taxon>
        <taxon>Stramenopiles</taxon>
        <taxon>Ochrophyta</taxon>
        <taxon>Pelagophyceae</taxon>
        <taxon>Pelagomonadales</taxon>
        <taxon>Pelagomonadaceae</taxon>
        <taxon>Aureococcus</taxon>
    </lineage>
</organism>
<evidence type="ECO:0000313" key="5">
    <source>
        <dbReference type="Proteomes" id="UP001363151"/>
    </source>
</evidence>
<dbReference type="SMART" id="SM00320">
    <property type="entry name" value="WD40"/>
    <property type="match status" value="5"/>
</dbReference>
<dbReference type="InterPro" id="IPR001680">
    <property type="entry name" value="WD40_rpt"/>
</dbReference>
<dbReference type="PROSITE" id="PS50294">
    <property type="entry name" value="WD_REPEATS_REGION"/>
    <property type="match status" value="1"/>
</dbReference>
<keyword evidence="5" id="KW-1185">Reference proteome</keyword>
<dbReference type="Gene3D" id="2.130.10.10">
    <property type="entry name" value="YVTN repeat-like/Quinoprotein amine dehydrogenase"/>
    <property type="match status" value="1"/>
</dbReference>
<gene>
    <name evidence="4" type="primary">BUB3</name>
    <name evidence="4" type="ORF">SO694_00081012</name>
</gene>
<keyword evidence="1 3" id="KW-0853">WD repeat</keyword>
<comment type="caution">
    <text evidence="4">The sequence shown here is derived from an EMBL/GenBank/DDBJ whole genome shotgun (WGS) entry which is preliminary data.</text>
</comment>
<dbReference type="Pfam" id="PF00400">
    <property type="entry name" value="WD40"/>
    <property type="match status" value="3"/>
</dbReference>
<dbReference type="EMBL" id="JBBJCI010000119">
    <property type="protein sequence ID" value="KAK7248166.1"/>
    <property type="molecule type" value="Genomic_DNA"/>
</dbReference>
<protein>
    <submittedName>
        <fullName evidence="4">Spindle assembly checkpoint protein</fullName>
    </submittedName>
</protein>
<dbReference type="PROSITE" id="PS50082">
    <property type="entry name" value="WD_REPEATS_2"/>
    <property type="match status" value="2"/>
</dbReference>
<dbReference type="InterPro" id="IPR036322">
    <property type="entry name" value="WD40_repeat_dom_sf"/>
</dbReference>
<dbReference type="InterPro" id="IPR015943">
    <property type="entry name" value="WD40/YVTN_repeat-like_dom_sf"/>
</dbReference>